<name>A0A2R5G2U7_9STRA</name>
<evidence type="ECO:0000256" key="4">
    <source>
        <dbReference type="ARBA" id="ARBA00022728"/>
    </source>
</evidence>
<comment type="subcellular location">
    <subcellularLocation>
        <location evidence="1 7">Nucleus</location>
    </subcellularLocation>
</comment>
<evidence type="ECO:0000256" key="6">
    <source>
        <dbReference type="ARBA" id="ARBA00023242"/>
    </source>
</evidence>
<dbReference type="GO" id="GO:0005681">
    <property type="term" value="C:spliceosomal complex"/>
    <property type="evidence" value="ECO:0007669"/>
    <property type="project" value="UniProtKB-UniRule"/>
</dbReference>
<evidence type="ECO:0000256" key="2">
    <source>
        <dbReference type="ARBA" id="ARBA00007203"/>
    </source>
</evidence>
<dbReference type="Proteomes" id="UP000241890">
    <property type="component" value="Unassembled WGS sequence"/>
</dbReference>
<feature type="compositionally biased region" description="Low complexity" evidence="8">
    <location>
        <begin position="523"/>
        <end position="535"/>
    </location>
</feature>
<evidence type="ECO:0000259" key="9">
    <source>
        <dbReference type="Pfam" id="PF11708"/>
    </source>
</evidence>
<keyword evidence="5 7" id="KW-0508">mRNA splicing</keyword>
<comment type="function">
    <text evidence="7">Involved in pre-mRNA splicing.</text>
</comment>
<dbReference type="GO" id="GO:0000398">
    <property type="term" value="P:mRNA splicing, via spliceosome"/>
    <property type="evidence" value="ECO:0007669"/>
    <property type="project" value="UniProtKB-UniRule"/>
</dbReference>
<protein>
    <recommendedName>
        <fullName evidence="7">Pre-mRNA-splicing factor SLU7</fullName>
    </recommendedName>
</protein>
<dbReference type="EMBL" id="BEYU01000012">
    <property type="protein sequence ID" value="GBG25356.1"/>
    <property type="molecule type" value="Genomic_DNA"/>
</dbReference>
<comment type="similarity">
    <text evidence="2 7">Belongs to the SLU7 family.</text>
</comment>
<dbReference type="InterPro" id="IPR021715">
    <property type="entry name" value="Slu7_dom"/>
</dbReference>
<feature type="region of interest" description="Disordered" evidence="8">
    <location>
        <begin position="156"/>
        <end position="278"/>
    </location>
</feature>
<feature type="compositionally biased region" description="Acidic residues" evidence="8">
    <location>
        <begin position="247"/>
        <end position="260"/>
    </location>
</feature>
<accession>A0A2R5G2U7</accession>
<dbReference type="PANTHER" id="PTHR12942">
    <property type="entry name" value="STEP II SPLICING FACTOR SLU7"/>
    <property type="match status" value="1"/>
</dbReference>
<comment type="caution">
    <text evidence="10">The sequence shown here is derived from an EMBL/GenBank/DDBJ whole genome shotgun (WGS) entry which is preliminary data.</text>
</comment>
<dbReference type="OrthoDB" id="249612at2759"/>
<reference evidence="10 11" key="1">
    <citation type="submission" date="2017-12" db="EMBL/GenBank/DDBJ databases">
        <title>Sequencing, de novo assembly and annotation of complete genome of a new Thraustochytrid species, strain FCC1311.</title>
        <authorList>
            <person name="Sedici K."/>
            <person name="Godart F."/>
            <person name="Aiese Cigliano R."/>
            <person name="Sanseverino W."/>
            <person name="Barakat M."/>
            <person name="Ortet P."/>
            <person name="Marechal E."/>
            <person name="Cagnac O."/>
            <person name="Amato A."/>
        </authorList>
    </citation>
    <scope>NUCLEOTIDE SEQUENCE [LARGE SCALE GENOMIC DNA]</scope>
</reference>
<dbReference type="FunCoup" id="A0A2R5G2U7">
    <property type="interactions" value="429"/>
</dbReference>
<feature type="compositionally biased region" description="Acidic residues" evidence="8">
    <location>
        <begin position="220"/>
        <end position="233"/>
    </location>
</feature>
<keyword evidence="6 7" id="KW-0539">Nucleus</keyword>
<feature type="compositionally biased region" description="Basic and acidic residues" evidence="8">
    <location>
        <begin position="588"/>
        <end position="602"/>
    </location>
</feature>
<feature type="compositionally biased region" description="Low complexity" evidence="8">
    <location>
        <begin position="234"/>
        <end position="246"/>
    </location>
</feature>
<dbReference type="PANTHER" id="PTHR12942:SF2">
    <property type="entry name" value="PRE-MRNA-SPLICING FACTOR SLU7"/>
    <property type="match status" value="1"/>
</dbReference>
<evidence type="ECO:0000313" key="10">
    <source>
        <dbReference type="EMBL" id="GBG25356.1"/>
    </source>
</evidence>
<keyword evidence="3 7" id="KW-0507">mRNA processing</keyword>
<comment type="subunit">
    <text evidence="7">Associated with the spliceosome.</text>
</comment>
<feature type="compositionally biased region" description="Basic and acidic residues" evidence="8">
    <location>
        <begin position="10"/>
        <end position="25"/>
    </location>
</feature>
<evidence type="ECO:0000256" key="5">
    <source>
        <dbReference type="ARBA" id="ARBA00023187"/>
    </source>
</evidence>
<evidence type="ECO:0000256" key="1">
    <source>
        <dbReference type="ARBA" id="ARBA00004123"/>
    </source>
</evidence>
<dbReference type="InterPro" id="IPR039974">
    <property type="entry name" value="Splicing_factor_SLU7"/>
</dbReference>
<feature type="compositionally biased region" description="Basic and acidic residues" evidence="8">
    <location>
        <begin position="156"/>
        <end position="189"/>
    </location>
</feature>
<gene>
    <name evidence="10" type="ORF">FCC1311_015742</name>
</gene>
<keyword evidence="4 7" id="KW-0747">Spliceosome</keyword>
<keyword evidence="11" id="KW-1185">Reference proteome</keyword>
<feature type="region of interest" description="Disordered" evidence="8">
    <location>
        <begin position="508"/>
        <end position="602"/>
    </location>
</feature>
<evidence type="ECO:0000256" key="3">
    <source>
        <dbReference type="ARBA" id="ARBA00022664"/>
    </source>
</evidence>
<sequence>MASSSSAMLTREELARKRTLDEARKSGVLPPKVDDEGNMLNPHMPEFMSQAPWYLKQDEGSGLKHQRLAKDHEEKTALDAWYKRGKNVFVNDKKTRFEKNACKNCGAKTHTAKDCMERPRKRGAWKTNTNLASDEVQQQDLKLDYDAARDRWNGFDADAHMKQQMRIHERAEQEKRKEAQRRRDEEFRKKQERKAKRMADREARKKRSRAEKELKATGGEDADNEQDDDDAGSESDSSSGSSSSSSDNDDDDDDDGEGGEGSDAGGRGSGSDDDGLRQRGDESAIFKVGNKVKASVHNLRIREDTAKYLRNLNPDSAFYDPKTRSMRANPNPELALNEAEYAGDNYVKMSGDAIELAKAQTFAWDYERRAEGAHQDADQMHLQGNPTQILLAQKQFEERAKKAKELREQALKEKYGEGALATRKTDPSVHGGASSEFVEYTPDGRRIRSGVNAVQAGPKYEEDVMEGNHTSVWGSYFDREGMRWGFQCCWQTSRRSYCTGEAGKRAKEAARKHAQHGPEQTLAKATPASSAAAGADPVNVKNADKTNATTSDSEDSSDENRGGKAARKRRVSADPQSRGTDPTEAEMDAYHRQRARDGDPMQ</sequence>
<organism evidence="10 11">
    <name type="scientific">Hondaea fermentalgiana</name>
    <dbReference type="NCBI Taxonomy" id="2315210"/>
    <lineage>
        <taxon>Eukaryota</taxon>
        <taxon>Sar</taxon>
        <taxon>Stramenopiles</taxon>
        <taxon>Bigyra</taxon>
        <taxon>Labyrinthulomycetes</taxon>
        <taxon>Thraustochytrida</taxon>
        <taxon>Thraustochytriidae</taxon>
        <taxon>Hondaea</taxon>
    </lineage>
</organism>
<dbReference type="GO" id="GO:0030628">
    <property type="term" value="F:pre-mRNA 3'-splice site binding"/>
    <property type="evidence" value="ECO:0007669"/>
    <property type="project" value="UniProtKB-UniRule"/>
</dbReference>
<dbReference type="InParanoid" id="A0A2R5G2U7"/>
<evidence type="ECO:0000256" key="7">
    <source>
        <dbReference type="RuleBase" id="RU367071"/>
    </source>
</evidence>
<dbReference type="Pfam" id="PF11708">
    <property type="entry name" value="Slu7"/>
    <property type="match status" value="1"/>
</dbReference>
<evidence type="ECO:0000313" key="11">
    <source>
        <dbReference type="Proteomes" id="UP000241890"/>
    </source>
</evidence>
<proteinExistence type="inferred from homology"/>
<evidence type="ECO:0000256" key="8">
    <source>
        <dbReference type="SAM" id="MobiDB-lite"/>
    </source>
</evidence>
<dbReference type="AlphaFoldDB" id="A0A2R5G2U7"/>
<feature type="domain" description="Pre-mRNA-splicing factor SLU7" evidence="9">
    <location>
        <begin position="223"/>
        <end position="475"/>
    </location>
</feature>
<feature type="region of interest" description="Disordered" evidence="8">
    <location>
        <begin position="1"/>
        <end position="45"/>
    </location>
</feature>